<proteinExistence type="predicted"/>
<dbReference type="AlphaFoldDB" id="A0A6M0RW07"/>
<evidence type="ECO:0000313" key="2">
    <source>
        <dbReference type="Proteomes" id="UP000481033"/>
    </source>
</evidence>
<sequence>MDAQSNPPSLYSSSVKRFGRRKHPHIFNVQAKPSSGNAMHLEDSTVKWWAERAKQPLGSSSNVPVNETLAVDSLLKKINRGDLLVVNSRRRNGLIIFREFYAEFAGPGAAVGGDFDQGCHKIIPLGNLSLVEPDDHEEHQKALKIRLQWIRLTQNFTDQPRSTDRAQMILDQFKTYFDKSTIDNVPNEAFALMVGVLPQTVRRVRLGMGG</sequence>
<accession>A0A6M0RW07</accession>
<gene>
    <name evidence="1" type="ORF">DXZ20_32895</name>
</gene>
<keyword evidence="2" id="KW-1185">Reference proteome</keyword>
<name>A0A6M0RW07_9CYAN</name>
<evidence type="ECO:0000313" key="1">
    <source>
        <dbReference type="EMBL" id="NEZ60359.1"/>
    </source>
</evidence>
<reference evidence="1 2" key="1">
    <citation type="journal article" date="2020" name="Microb. Ecol.">
        <title>Ecogenomics of the Marine Benthic Filamentous Cyanobacterium Adonisia.</title>
        <authorList>
            <person name="Walter J.M."/>
            <person name="Coutinho F.H."/>
            <person name="Leomil L."/>
            <person name="Hargreaves P.I."/>
            <person name="Campeao M.E."/>
            <person name="Vieira V.V."/>
            <person name="Silva B.S."/>
            <person name="Fistarol G.O."/>
            <person name="Salomon P.S."/>
            <person name="Sawabe T."/>
            <person name="Mino S."/>
            <person name="Hosokawa M."/>
            <person name="Miyashita H."/>
            <person name="Maruyama F."/>
            <person name="van Verk M.C."/>
            <person name="Dutilh B.E."/>
            <person name="Thompson C.C."/>
            <person name="Thompson F.L."/>
        </authorList>
    </citation>
    <scope>NUCLEOTIDE SEQUENCE [LARGE SCALE GENOMIC DNA]</scope>
    <source>
        <strain evidence="1 2">CCMR0081</strain>
    </source>
</reference>
<comment type="caution">
    <text evidence="1">The sequence shown here is derived from an EMBL/GenBank/DDBJ whole genome shotgun (WGS) entry which is preliminary data.</text>
</comment>
<dbReference type="Proteomes" id="UP000481033">
    <property type="component" value="Unassembled WGS sequence"/>
</dbReference>
<protein>
    <submittedName>
        <fullName evidence="1">Uncharacterized protein</fullName>
    </submittedName>
</protein>
<organism evidence="1 2">
    <name type="scientific">Adonisia turfae CCMR0081</name>
    <dbReference type="NCBI Taxonomy" id="2292702"/>
    <lineage>
        <taxon>Bacteria</taxon>
        <taxon>Bacillati</taxon>
        <taxon>Cyanobacteriota</taxon>
        <taxon>Adonisia</taxon>
        <taxon>Adonisia turfae</taxon>
    </lineage>
</organism>
<dbReference type="EMBL" id="QXHD01000004">
    <property type="protein sequence ID" value="NEZ60359.1"/>
    <property type="molecule type" value="Genomic_DNA"/>
</dbReference>